<dbReference type="AlphaFoldDB" id="A0A6G9AL84"/>
<dbReference type="InterPro" id="IPR016024">
    <property type="entry name" value="ARM-type_fold"/>
</dbReference>
<dbReference type="KEGG" id="spib:G8759_11410"/>
<proteinExistence type="predicted"/>
<dbReference type="InterPro" id="IPR011989">
    <property type="entry name" value="ARM-like"/>
</dbReference>
<protein>
    <recommendedName>
        <fullName evidence="4">ADP,ATP carrier protein</fullName>
    </recommendedName>
</protein>
<keyword evidence="1" id="KW-1133">Transmembrane helix</keyword>
<feature type="transmembrane region" description="Helical" evidence="1">
    <location>
        <begin position="263"/>
        <end position="281"/>
    </location>
</feature>
<feature type="transmembrane region" description="Helical" evidence="1">
    <location>
        <begin position="21"/>
        <end position="41"/>
    </location>
</feature>
<dbReference type="RefSeq" id="WP_167208018.1">
    <property type="nucleotide sequence ID" value="NZ_CP050063.1"/>
</dbReference>
<dbReference type="SUPFAM" id="SSF48371">
    <property type="entry name" value="ARM repeat"/>
    <property type="match status" value="1"/>
</dbReference>
<gene>
    <name evidence="2" type="ORF">G8759_11410</name>
</gene>
<feature type="transmembrane region" description="Helical" evidence="1">
    <location>
        <begin position="114"/>
        <end position="135"/>
    </location>
</feature>
<evidence type="ECO:0000313" key="3">
    <source>
        <dbReference type="Proteomes" id="UP000501802"/>
    </source>
</evidence>
<reference evidence="2 3" key="1">
    <citation type="submission" date="2020-03" db="EMBL/GenBank/DDBJ databases">
        <authorList>
            <person name="Kim M.K."/>
        </authorList>
    </citation>
    <scope>NUCLEOTIDE SEQUENCE [LARGE SCALE GENOMIC DNA]</scope>
    <source>
        <strain evidence="2 3">BT328</strain>
    </source>
</reference>
<feature type="transmembrane region" description="Helical" evidence="1">
    <location>
        <begin position="181"/>
        <end position="200"/>
    </location>
</feature>
<dbReference type="Pfam" id="PF13646">
    <property type="entry name" value="HEAT_2"/>
    <property type="match status" value="1"/>
</dbReference>
<keyword evidence="3" id="KW-1185">Reference proteome</keyword>
<dbReference type="Gene3D" id="1.25.10.10">
    <property type="entry name" value="Leucine-rich Repeat Variant"/>
    <property type="match status" value="1"/>
</dbReference>
<evidence type="ECO:0000256" key="1">
    <source>
        <dbReference type="SAM" id="Phobius"/>
    </source>
</evidence>
<feature type="transmembrane region" description="Helical" evidence="1">
    <location>
        <begin position="229"/>
        <end position="251"/>
    </location>
</feature>
<feature type="transmembrane region" description="Helical" evidence="1">
    <location>
        <begin position="293"/>
        <end position="317"/>
    </location>
</feature>
<name>A0A6G9AL84_9BACT</name>
<feature type="transmembrane region" description="Helical" evidence="1">
    <location>
        <begin position="82"/>
        <end position="102"/>
    </location>
</feature>
<evidence type="ECO:0008006" key="4">
    <source>
        <dbReference type="Google" id="ProtNLM"/>
    </source>
</evidence>
<organism evidence="2 3">
    <name type="scientific">Spirosoma aureum</name>
    <dbReference type="NCBI Taxonomy" id="2692134"/>
    <lineage>
        <taxon>Bacteria</taxon>
        <taxon>Pseudomonadati</taxon>
        <taxon>Bacteroidota</taxon>
        <taxon>Cytophagia</taxon>
        <taxon>Cytophagales</taxon>
        <taxon>Cytophagaceae</taxon>
        <taxon>Spirosoma</taxon>
    </lineage>
</organism>
<keyword evidence="1" id="KW-0472">Membrane</keyword>
<feature type="transmembrane region" description="Helical" evidence="1">
    <location>
        <begin position="393"/>
        <end position="413"/>
    </location>
</feature>
<dbReference type="Proteomes" id="UP000501802">
    <property type="component" value="Chromosome"/>
</dbReference>
<evidence type="ECO:0000313" key="2">
    <source>
        <dbReference type="EMBL" id="QIP13188.1"/>
    </source>
</evidence>
<accession>A0A6G9AL84</accession>
<feature type="transmembrane region" description="Helical" evidence="1">
    <location>
        <begin position="53"/>
        <end position="70"/>
    </location>
</feature>
<keyword evidence="1" id="KW-0812">Transmembrane</keyword>
<dbReference type="EMBL" id="CP050063">
    <property type="protein sequence ID" value="QIP13188.1"/>
    <property type="molecule type" value="Genomic_DNA"/>
</dbReference>
<sequence>MTKSDAIANFLTIRQEEKPMVLLLFGYSFCISLGLYIYYTAATTLFLTRFDGAMLPVAYIAGGLFLFIIAKSNSFIQKYIKFSSLAIGLVLSLTFSLVILLICYEITENKWIIFLLYLWIRANLFVFSFTFWVSASRIFDLGQAKRLYSLIGTGEVLASIAANFLVKTLISEKIVQVEELLYIALFFIACSLFFISRITNKDREKLSFKRSTRAAVDSTISSVSKKYSVLMYLLGLLPVACLYIIEFSFSVDSKAFFPDKEQLAIFLGQFLFICSIIEFLVKGVLFRYVAATYGIMSGLILMPVSLIIVTVLLFFMTTINVKVFFLILISRFLITSVRRSFSDTSYQLLYQPIPGRESIKLQNQVETYAKPLGYVIAGLSLIILLKFNLSSAIYVYAFLLIFLIIWALLAFMMRKEYKSTLLNILQLTETSRNNLSKIVTPVSIDQERAYKASSEFEDIISLAESTNSEDRKRSASLLTSSGRYSSFKYIIKLLEDKDINVRLAAITASPQMNRPEVVPYLLPCIVQPELKLATQTSLQKIGESAVDYFVSYVNKNTNNIEVITSLIESAEIIGGPKASRFLRSKLVHQSNEVVDRAIESLIEIGYTPNTSEESQLIAQIDLKVDIYLWIVSAEIDLKKSEEGNTLIKALSNERKSVMLKILKILSLLRGDKQFEKVVELMYNPKSKAKSYLADLVSFLIELEEVRMRVLTLFENISDYEILLKYQDRYPQQYLSPEQRLLSILNRDNLSVWTKALALKQLLSYTDEKAINALAANTTTESIVLAETALFGLMKLNPERFIELSTYFKAKNDRKYATLCSKVQSYNNKYDLAISKAEALVFSRATRNWNLDYLQTISGSLTVVSLEEGQLLEPALGSSQSKTITGFIVIEGSIQITNEDTTETILAAFDCQSLPDSVKSIRAIDGSSRLYVTVYPLTVEKPAEQRLVTTA</sequence>
<feature type="transmembrane region" description="Helical" evidence="1">
    <location>
        <begin position="147"/>
        <end position="166"/>
    </location>
</feature>
<feature type="transmembrane region" description="Helical" evidence="1">
    <location>
        <begin position="368"/>
        <end position="387"/>
    </location>
</feature>